<keyword evidence="11" id="KW-1185">Reference proteome</keyword>
<dbReference type="PANTHER" id="PTHR22883">
    <property type="entry name" value="ZINC FINGER DHHC DOMAIN CONTAINING PROTEIN"/>
    <property type="match status" value="1"/>
</dbReference>
<comment type="caution">
    <text evidence="10">The sequence shown here is derived from an EMBL/GenBank/DDBJ whole genome shotgun (WGS) entry which is preliminary data.</text>
</comment>
<keyword evidence="2 7" id="KW-0808">Transferase</keyword>
<sequence>MTPCHSETRRKQRRVHGLQMPWHPQQVAGWLVLATFGACSFGVLLPGLGPDVYPVALFVLGSLFFLHVVSHVAALLIDPADPQLRGGVSSRKPVPELDKTKHAHVIENGKCHLCNIYTSGHRTKHCGSCNKCVEKFDHHCKWLNHCIGARNYVAFIVSVVSAVLACLVIVLVSSAELVIYNSDPVHVDHYLRPVFGSNQTIQVNQLFSVSRLSVDRNVFVAVASVQCVLALVAMVLLLHLCVFHVYISALGITTYEYIRNYRRYPEFDSRNGGAAALSPSSSSSPSDNDVATSSCKNAAGRKSAVTRAMYNSACCYGAVTAGRRSKRPSCGIHSNLNGASRTDSDGGGAHDDMTVETVESYGRSSNSSNSGAGRQLLHPKQDSDRTRPEDRDQLQNGAQPKCRYCLEKNRIRGDGARFFVLGKRRKGFCCCFQKPEPVFGRAAVAAAAAAAAHHVKVPPSPFAVRRNRVIPADGGQLSLVVDEWKSFNSGTLPALPHAAAGHRQLQKITLKELGQVLAFVEQQPSKTKRRKIGAGNGQIKHSKSSSNLSPIHESGLSNPSTPQLKNRYPQTRPCSWLSSSSSPPPPPPPPPSSSSPHNTSKSA</sequence>
<feature type="compositionally biased region" description="Polar residues" evidence="8">
    <location>
        <begin position="332"/>
        <end position="341"/>
    </location>
</feature>
<dbReference type="EC" id="2.3.1.225" evidence="7"/>
<evidence type="ECO:0000256" key="2">
    <source>
        <dbReference type="ARBA" id="ARBA00022679"/>
    </source>
</evidence>
<evidence type="ECO:0000256" key="6">
    <source>
        <dbReference type="ARBA" id="ARBA00023315"/>
    </source>
</evidence>
<evidence type="ECO:0000259" key="9">
    <source>
        <dbReference type="Pfam" id="PF01529"/>
    </source>
</evidence>
<comment type="catalytic activity">
    <reaction evidence="7">
        <text>L-cysteinyl-[protein] + hexadecanoyl-CoA = S-hexadecanoyl-L-cysteinyl-[protein] + CoA</text>
        <dbReference type="Rhea" id="RHEA:36683"/>
        <dbReference type="Rhea" id="RHEA-COMP:10131"/>
        <dbReference type="Rhea" id="RHEA-COMP:11032"/>
        <dbReference type="ChEBI" id="CHEBI:29950"/>
        <dbReference type="ChEBI" id="CHEBI:57287"/>
        <dbReference type="ChEBI" id="CHEBI:57379"/>
        <dbReference type="ChEBI" id="CHEBI:74151"/>
        <dbReference type="EC" id="2.3.1.225"/>
    </reaction>
</comment>
<feature type="region of interest" description="Disordered" evidence="8">
    <location>
        <begin position="523"/>
        <end position="603"/>
    </location>
</feature>
<dbReference type="Proteomes" id="UP000478052">
    <property type="component" value="Unassembled WGS sequence"/>
</dbReference>
<evidence type="ECO:0000256" key="3">
    <source>
        <dbReference type="ARBA" id="ARBA00022692"/>
    </source>
</evidence>
<feature type="domain" description="Palmitoyltransferase DHHC" evidence="9">
    <location>
        <begin position="107"/>
        <end position="260"/>
    </location>
</feature>
<feature type="transmembrane region" description="Helical" evidence="7">
    <location>
        <begin position="27"/>
        <end position="48"/>
    </location>
</feature>
<evidence type="ECO:0000256" key="1">
    <source>
        <dbReference type="ARBA" id="ARBA00004141"/>
    </source>
</evidence>
<evidence type="ECO:0000313" key="11">
    <source>
        <dbReference type="Proteomes" id="UP000478052"/>
    </source>
</evidence>
<comment type="similarity">
    <text evidence="7">Belongs to the DHHC palmitoyltransferase family.</text>
</comment>
<dbReference type="GO" id="GO:0006612">
    <property type="term" value="P:protein targeting to membrane"/>
    <property type="evidence" value="ECO:0007669"/>
    <property type="project" value="TreeGrafter"/>
</dbReference>
<feature type="region of interest" description="Disordered" evidence="8">
    <location>
        <begin position="275"/>
        <end position="294"/>
    </location>
</feature>
<dbReference type="GO" id="GO:0005783">
    <property type="term" value="C:endoplasmic reticulum"/>
    <property type="evidence" value="ECO:0007669"/>
    <property type="project" value="TreeGrafter"/>
</dbReference>
<evidence type="ECO:0000256" key="5">
    <source>
        <dbReference type="ARBA" id="ARBA00023136"/>
    </source>
</evidence>
<dbReference type="GO" id="GO:0005794">
    <property type="term" value="C:Golgi apparatus"/>
    <property type="evidence" value="ECO:0007669"/>
    <property type="project" value="TreeGrafter"/>
</dbReference>
<keyword evidence="4 7" id="KW-1133">Transmembrane helix</keyword>
<evidence type="ECO:0000256" key="8">
    <source>
        <dbReference type="SAM" id="MobiDB-lite"/>
    </source>
</evidence>
<organism evidence="10 11">
    <name type="scientific">Aphis craccivora</name>
    <name type="common">Cowpea aphid</name>
    <dbReference type="NCBI Taxonomy" id="307492"/>
    <lineage>
        <taxon>Eukaryota</taxon>
        <taxon>Metazoa</taxon>
        <taxon>Ecdysozoa</taxon>
        <taxon>Arthropoda</taxon>
        <taxon>Hexapoda</taxon>
        <taxon>Insecta</taxon>
        <taxon>Pterygota</taxon>
        <taxon>Neoptera</taxon>
        <taxon>Paraneoptera</taxon>
        <taxon>Hemiptera</taxon>
        <taxon>Sternorrhyncha</taxon>
        <taxon>Aphidomorpha</taxon>
        <taxon>Aphidoidea</taxon>
        <taxon>Aphididae</taxon>
        <taxon>Aphidini</taxon>
        <taxon>Aphis</taxon>
        <taxon>Aphis</taxon>
    </lineage>
</organism>
<keyword evidence="6 7" id="KW-0012">Acyltransferase</keyword>
<dbReference type="OrthoDB" id="272303at2759"/>
<dbReference type="EMBL" id="VUJU01003102">
    <property type="protein sequence ID" value="KAF0759118.1"/>
    <property type="molecule type" value="Genomic_DNA"/>
</dbReference>
<comment type="subcellular location">
    <subcellularLocation>
        <location evidence="1">Membrane</location>
        <topology evidence="1">Multi-pass membrane protein</topology>
    </subcellularLocation>
</comment>
<dbReference type="Pfam" id="PF01529">
    <property type="entry name" value="DHHC"/>
    <property type="match status" value="1"/>
</dbReference>
<feature type="compositionally biased region" description="Basic and acidic residues" evidence="8">
    <location>
        <begin position="379"/>
        <end position="393"/>
    </location>
</feature>
<feature type="region of interest" description="Disordered" evidence="8">
    <location>
        <begin position="324"/>
        <end position="396"/>
    </location>
</feature>
<comment type="domain">
    <text evidence="7">The DHHC domain is required for palmitoyltransferase activity.</text>
</comment>
<feature type="compositionally biased region" description="Pro residues" evidence="8">
    <location>
        <begin position="582"/>
        <end position="593"/>
    </location>
</feature>
<dbReference type="PANTHER" id="PTHR22883:SF203">
    <property type="entry name" value="PALMITOYLTRANSFERASE"/>
    <property type="match status" value="1"/>
</dbReference>
<reference evidence="10 11" key="1">
    <citation type="submission" date="2019-08" db="EMBL/GenBank/DDBJ databases">
        <title>Whole genome of Aphis craccivora.</title>
        <authorList>
            <person name="Voronova N.V."/>
            <person name="Shulinski R.S."/>
            <person name="Bandarenka Y.V."/>
            <person name="Zhorov D.G."/>
            <person name="Warner D."/>
        </authorList>
    </citation>
    <scope>NUCLEOTIDE SEQUENCE [LARGE SCALE GENOMIC DNA]</scope>
    <source>
        <strain evidence="10">180601</strain>
        <tissue evidence="10">Whole Body</tissue>
    </source>
</reference>
<evidence type="ECO:0000256" key="4">
    <source>
        <dbReference type="ARBA" id="ARBA00022989"/>
    </source>
</evidence>
<feature type="transmembrane region" description="Helical" evidence="7">
    <location>
        <begin position="218"/>
        <end position="247"/>
    </location>
</feature>
<dbReference type="GO" id="GO:0019706">
    <property type="term" value="F:protein-cysteine S-palmitoyltransferase activity"/>
    <property type="evidence" value="ECO:0007669"/>
    <property type="project" value="UniProtKB-EC"/>
</dbReference>
<accession>A0A6G0YNS2</accession>
<protein>
    <recommendedName>
        <fullName evidence="7">Palmitoyltransferase</fullName>
        <ecNumber evidence="7">2.3.1.225</ecNumber>
    </recommendedName>
</protein>
<dbReference type="InterPro" id="IPR001594">
    <property type="entry name" value="Palmitoyltrfase_DHHC"/>
</dbReference>
<feature type="transmembrane region" description="Helical" evidence="7">
    <location>
        <begin position="55"/>
        <end position="77"/>
    </location>
</feature>
<proteinExistence type="inferred from homology"/>
<feature type="compositionally biased region" description="Polar residues" evidence="8">
    <location>
        <begin position="544"/>
        <end position="577"/>
    </location>
</feature>
<keyword evidence="3 7" id="KW-0812">Transmembrane</keyword>
<feature type="transmembrane region" description="Helical" evidence="7">
    <location>
        <begin position="152"/>
        <end position="172"/>
    </location>
</feature>
<keyword evidence="5 7" id="KW-0472">Membrane</keyword>
<dbReference type="AlphaFoldDB" id="A0A6G0YNS2"/>
<feature type="compositionally biased region" description="Basic and acidic residues" evidence="8">
    <location>
        <begin position="342"/>
        <end position="353"/>
    </location>
</feature>
<gene>
    <name evidence="10" type="ORF">FWK35_00014791</name>
</gene>
<evidence type="ECO:0000313" key="10">
    <source>
        <dbReference type="EMBL" id="KAF0759118.1"/>
    </source>
</evidence>
<name>A0A6G0YNS2_APHCR</name>
<dbReference type="GO" id="GO:0016020">
    <property type="term" value="C:membrane"/>
    <property type="evidence" value="ECO:0007669"/>
    <property type="project" value="UniProtKB-SubCell"/>
</dbReference>
<evidence type="ECO:0000256" key="7">
    <source>
        <dbReference type="RuleBase" id="RU079119"/>
    </source>
</evidence>
<dbReference type="PROSITE" id="PS50216">
    <property type="entry name" value="DHHC"/>
    <property type="match status" value="1"/>
</dbReference>
<dbReference type="InterPro" id="IPR039859">
    <property type="entry name" value="PFA4/ZDH16/20/ERF2-like"/>
</dbReference>